<proteinExistence type="predicted"/>
<organism evidence="1 2">
    <name type="scientific">Campylobacter lari NCTC 11845</name>
    <dbReference type="NCBI Taxonomy" id="1388749"/>
    <lineage>
        <taxon>Bacteria</taxon>
        <taxon>Pseudomonadati</taxon>
        <taxon>Campylobacterota</taxon>
        <taxon>Epsilonproteobacteria</taxon>
        <taxon>Campylobacterales</taxon>
        <taxon>Campylobacteraceae</taxon>
        <taxon>Campylobacter</taxon>
    </lineage>
</organism>
<evidence type="ECO:0000313" key="1">
    <source>
        <dbReference type="EMBL" id="AJD01536.1"/>
    </source>
</evidence>
<dbReference type="AlphaFoldDB" id="A0A0A8HVM2"/>
<dbReference type="HOGENOM" id="CLU_128732_1_0_7"/>
<protein>
    <recommendedName>
        <fullName evidence="3">DUF1353 domain protein</fullName>
    </recommendedName>
</protein>
<gene>
    <name evidence="1" type="ORF">UPTC3659_0684</name>
</gene>
<dbReference type="Proteomes" id="UP000031130">
    <property type="component" value="Chromosome"/>
</dbReference>
<accession>A0A0A8HVM2</accession>
<dbReference type="Pfam" id="PF07087">
    <property type="entry name" value="DUF1353"/>
    <property type="match status" value="1"/>
</dbReference>
<dbReference type="EMBL" id="CP007775">
    <property type="protein sequence ID" value="AJD01536.1"/>
    <property type="molecule type" value="Genomic_DNA"/>
</dbReference>
<dbReference type="RefSeq" id="WP_039625782.1">
    <property type="nucleotide sequence ID" value="NZ_CP007775.1"/>
</dbReference>
<dbReference type="OrthoDB" id="88276at2"/>
<reference evidence="1 2" key="1">
    <citation type="journal article" date="2014" name="Genome Biol. Evol.">
        <title>Comparative Genomics of the Campylobacter lari Group.</title>
        <authorList>
            <person name="Miller W.G."/>
            <person name="Yee E."/>
            <person name="Chapman M.H."/>
            <person name="Smith T.P."/>
            <person name="Bono J.L."/>
            <person name="Huynh S."/>
            <person name="Parker C.T."/>
            <person name="Vandamme P."/>
            <person name="Luong K."/>
            <person name="Korlach J."/>
        </authorList>
    </citation>
    <scope>NUCLEOTIDE SEQUENCE [LARGE SCALE GENOMIC DNA]</scope>
    <source>
        <strain evidence="2">RM3659</strain>
    </source>
</reference>
<name>A0A0A8HVM2_CAMLA</name>
<sequence>MIRKTLKRVIVKPFGKDRFEVVKEFEVSLCGLNFIVPKGFISDGASVPRIFWSIYPPYKSEYFSAAIVHDYLCQKAYSKDDYKLADKVLKEAMSELGCSKVKTFIFYHACNTFHVVKCFLKGIK</sequence>
<dbReference type="InterPro" id="IPR010767">
    <property type="entry name" value="Phage_CGC-2007_Cje0229"/>
</dbReference>
<dbReference type="KEGG" id="cln:UPTC3659_0684"/>
<evidence type="ECO:0008006" key="3">
    <source>
        <dbReference type="Google" id="ProtNLM"/>
    </source>
</evidence>
<evidence type="ECO:0000313" key="2">
    <source>
        <dbReference type="Proteomes" id="UP000031130"/>
    </source>
</evidence>